<comment type="caution">
    <text evidence="1">The sequence shown here is derived from an EMBL/GenBank/DDBJ whole genome shotgun (WGS) entry which is preliminary data.</text>
</comment>
<evidence type="ECO:0000313" key="1">
    <source>
        <dbReference type="EMBL" id="MDA7027735.1"/>
    </source>
</evidence>
<organism evidence="1 2">
    <name type="scientific">Bacillus changyiensis</name>
    <dbReference type="NCBI Taxonomy" id="3004103"/>
    <lineage>
        <taxon>Bacteria</taxon>
        <taxon>Bacillati</taxon>
        <taxon>Bacillota</taxon>
        <taxon>Bacilli</taxon>
        <taxon>Bacillales</taxon>
        <taxon>Bacillaceae</taxon>
        <taxon>Bacillus</taxon>
    </lineage>
</organism>
<dbReference type="EMBL" id="JAQKAB010000009">
    <property type="protein sequence ID" value="MDA7027735.1"/>
    <property type="molecule type" value="Genomic_DNA"/>
</dbReference>
<protein>
    <submittedName>
        <fullName evidence="1">Uncharacterized protein</fullName>
    </submittedName>
</protein>
<evidence type="ECO:0000313" key="2">
    <source>
        <dbReference type="Proteomes" id="UP001211894"/>
    </source>
</evidence>
<dbReference type="RefSeq" id="WP_271341553.1">
    <property type="nucleotide sequence ID" value="NZ_JAQKAB010000009.1"/>
</dbReference>
<proteinExistence type="predicted"/>
<dbReference type="Proteomes" id="UP001211894">
    <property type="component" value="Unassembled WGS sequence"/>
</dbReference>
<reference evidence="1 2" key="1">
    <citation type="submission" date="2023-01" db="EMBL/GenBank/DDBJ databases">
        <title>Bacillus changyiensis sp. nov., isolated from a coastal deposit.</title>
        <authorList>
            <person name="Xiao G."/>
            <person name="Lai Q."/>
            <person name="Hu Z."/>
            <person name="Shao Z."/>
        </authorList>
    </citation>
    <scope>NUCLEOTIDE SEQUENCE [LARGE SCALE GENOMIC DNA]</scope>
    <source>
        <strain evidence="1 2">CLL-7-23</strain>
    </source>
</reference>
<sequence length="54" mass="6041">MKEIIFKVKRKGSEFVGTAKISFKGAGEHKHVMFFDIDDGNSKTTLVKKKGVLN</sequence>
<accession>A0ABT4X623</accession>
<gene>
    <name evidence="1" type="ORF">PJ311_14210</name>
</gene>
<keyword evidence="2" id="KW-1185">Reference proteome</keyword>
<name>A0ABT4X623_9BACI</name>